<dbReference type="GO" id="GO:0005829">
    <property type="term" value="C:cytosol"/>
    <property type="evidence" value="ECO:0007669"/>
    <property type="project" value="UniProtKB-SubCell"/>
</dbReference>
<sequence>MICCTTTFLQQLFDDPYESFMRQHLQHYGYFTDQNRAYNENFVPMQSWERNHGYLLPSEYQENQDPDSEPFTSEHKKLNCDFLKKHSHQIHQRMSDSFALEKALITTRQLVVDFLEGKQVPRLREPRSLYAVPTTKGPLQPPRWPIECEVIKEEIHHIDWVPSEPEKFYQSSGQERTPQIVGEEKGSVVYYINPETTKGSYFTCSRVGGCRYRIKPAASIVNGKEEDALLFESRFESGNLQKAVRTGRHDYELTLQTDLYTNKHTQWFYFRVQNMKAGVTYRFTIVNLMKPNSLYNMGMKPLLYSKKEALNWQIGWKRMGSDIRYYKKMNTEEGPALYSLTWTCQFPHDDDTCYFAHCYPYTYSDLQRYLLSVANDTVQSQFCKLRVLCRSLAGNMVYLLTITSPSQSPEVTAAKKAVVITARVHPGETNGSWMMQGFLDFLLSDSPDAKLLRDTFIFKVVPMLNPDGVIVGNYRCSLAGRDLNRSYKTLLKDSFPCVWHTRNMVKRLLEEREVVLYCDFHGHSRKNNVFMYGCNNKSNPALWLHERVFPLMLSKNAADKFSFKSCKFKIQKSKEGTGRIVMWKMGIANSYTMESTFSGSTLGRKKGTHFTTQDLKSLGYHFCDTLLDFCDPDSSKFMKCLSELHETIQQELRLKLEKLGKEVNLDATFSDYSLSELESSTSGSNSSESDGLPAHLLNVAEKLQQKKKKRLKTRKERNKLREVCLSKQEEKLQE</sequence>
<evidence type="ECO:0000256" key="5">
    <source>
        <dbReference type="ARBA" id="ARBA00005988"/>
    </source>
</evidence>
<evidence type="ECO:0000259" key="20">
    <source>
        <dbReference type="PROSITE" id="PS52035"/>
    </source>
</evidence>
<dbReference type="EMBL" id="AFYH01005579">
    <property type="status" value="NOT_ANNOTATED_CDS"/>
    <property type="molecule type" value="Genomic_DNA"/>
</dbReference>
<gene>
    <name evidence="21" type="primary">AGBL2</name>
</gene>
<comment type="subcellular location">
    <subcellularLocation>
        <location evidence="3">Cytoplasm</location>
        <location evidence="3">Cytoskeleton</location>
        <location evidence="3">Cilium basal body</location>
    </subcellularLocation>
    <subcellularLocation>
        <location evidence="2">Cytoplasm</location>
        <location evidence="2">Cytoskeleton</location>
        <location evidence="2">Microtubule organizing center</location>
        <location evidence="2">Centrosome</location>
        <location evidence="2">Centriole</location>
    </subcellularLocation>
    <subcellularLocation>
        <location evidence="4">Cytoplasm</location>
        <location evidence="4">Cytosol</location>
    </subcellularLocation>
</comment>
<evidence type="ECO:0000256" key="16">
    <source>
        <dbReference type="ARBA" id="ARBA00041046"/>
    </source>
</evidence>
<keyword evidence="10" id="KW-0378">Hydrolase</keyword>
<accession>H3BID3</accession>
<dbReference type="PANTHER" id="PTHR12756">
    <property type="entry name" value="CYTOSOLIC CARBOXYPEPTIDASE"/>
    <property type="match status" value="1"/>
</dbReference>
<dbReference type="InterPro" id="IPR000834">
    <property type="entry name" value="Peptidase_M14"/>
</dbReference>
<dbReference type="InterPro" id="IPR050821">
    <property type="entry name" value="Cytosolic_carboxypeptidase"/>
</dbReference>
<dbReference type="GO" id="GO:0005814">
    <property type="term" value="C:centriole"/>
    <property type="evidence" value="ECO:0007669"/>
    <property type="project" value="UniProtKB-SubCell"/>
</dbReference>
<dbReference type="InterPro" id="IPR040626">
    <property type="entry name" value="Pepdidase_M14_N"/>
</dbReference>
<name>H3BID3_LATCH</name>
<dbReference type="EMBL" id="AFYH01005581">
    <property type="status" value="NOT_ANNOTATED_CDS"/>
    <property type="molecule type" value="Genomic_DNA"/>
</dbReference>
<keyword evidence="22" id="KW-1185">Reference proteome</keyword>
<evidence type="ECO:0000256" key="7">
    <source>
        <dbReference type="ARBA" id="ARBA00022645"/>
    </source>
</evidence>
<keyword evidence="7" id="KW-0121">Carboxypeptidase</keyword>
<dbReference type="Gene3D" id="3.40.630.10">
    <property type="entry name" value="Zn peptidases"/>
    <property type="match status" value="1"/>
</dbReference>
<dbReference type="GO" id="GO:0008270">
    <property type="term" value="F:zinc ion binding"/>
    <property type="evidence" value="ECO:0007669"/>
    <property type="project" value="InterPro"/>
</dbReference>
<organism evidence="21 22">
    <name type="scientific">Latimeria chalumnae</name>
    <name type="common">Coelacanth</name>
    <dbReference type="NCBI Taxonomy" id="7897"/>
    <lineage>
        <taxon>Eukaryota</taxon>
        <taxon>Metazoa</taxon>
        <taxon>Chordata</taxon>
        <taxon>Craniata</taxon>
        <taxon>Vertebrata</taxon>
        <taxon>Euteleostomi</taxon>
        <taxon>Coelacanthiformes</taxon>
        <taxon>Coelacanthidae</taxon>
        <taxon>Latimeria</taxon>
    </lineage>
</organism>
<dbReference type="eggNOG" id="KOG3641">
    <property type="taxonomic scope" value="Eukaryota"/>
</dbReference>
<keyword evidence="13" id="KW-0206">Cytoskeleton</keyword>
<evidence type="ECO:0000256" key="8">
    <source>
        <dbReference type="ARBA" id="ARBA00022670"/>
    </source>
</evidence>
<evidence type="ECO:0000256" key="9">
    <source>
        <dbReference type="ARBA" id="ARBA00022723"/>
    </source>
</evidence>
<dbReference type="GeneTree" id="ENSGT00940000160201"/>
<proteinExistence type="inferred from homology"/>
<evidence type="ECO:0000256" key="3">
    <source>
        <dbReference type="ARBA" id="ARBA00004120"/>
    </source>
</evidence>
<keyword evidence="12" id="KW-0482">Metalloprotease</keyword>
<keyword evidence="6" id="KW-0963">Cytoplasm</keyword>
<evidence type="ECO:0000256" key="17">
    <source>
        <dbReference type="ARBA" id="ARBA00043071"/>
    </source>
</evidence>
<evidence type="ECO:0000256" key="14">
    <source>
        <dbReference type="ARBA" id="ARBA00023273"/>
    </source>
</evidence>
<dbReference type="Pfam" id="PF18027">
    <property type="entry name" value="Pepdidase_M14_N"/>
    <property type="match status" value="1"/>
</dbReference>
<comment type="similarity">
    <text evidence="5 19">Belongs to the peptidase M14 family.</text>
</comment>
<reference evidence="21" key="2">
    <citation type="submission" date="2025-08" db="UniProtKB">
        <authorList>
            <consortium name="Ensembl"/>
        </authorList>
    </citation>
    <scope>IDENTIFICATION</scope>
</reference>
<evidence type="ECO:0000256" key="15">
    <source>
        <dbReference type="ARBA" id="ARBA00029302"/>
    </source>
</evidence>
<dbReference type="PROSITE" id="PS52035">
    <property type="entry name" value="PEPTIDASE_M14"/>
    <property type="match status" value="1"/>
</dbReference>
<evidence type="ECO:0000313" key="21">
    <source>
        <dbReference type="Ensembl" id="ENSLACP00000021654.1"/>
    </source>
</evidence>
<evidence type="ECO:0000256" key="4">
    <source>
        <dbReference type="ARBA" id="ARBA00004514"/>
    </source>
</evidence>
<evidence type="ECO:0000313" key="22">
    <source>
        <dbReference type="Proteomes" id="UP000008672"/>
    </source>
</evidence>
<evidence type="ECO:0000256" key="19">
    <source>
        <dbReference type="PROSITE-ProRule" id="PRU01379"/>
    </source>
</evidence>
<dbReference type="FunCoup" id="H3BID3">
    <property type="interactions" value="351"/>
</dbReference>
<dbReference type="SUPFAM" id="SSF53187">
    <property type="entry name" value="Zn-dependent exopeptidases"/>
    <property type="match status" value="1"/>
</dbReference>
<dbReference type="CDD" id="cd06907">
    <property type="entry name" value="M14_AGBL2-3_like"/>
    <property type="match status" value="1"/>
</dbReference>
<dbReference type="STRING" id="7897.ENSLACP00000021654"/>
<feature type="domain" description="Peptidase M14" evidence="20">
    <location>
        <begin position="359"/>
        <end position="630"/>
    </location>
</feature>
<dbReference type="Gene3D" id="2.60.40.3120">
    <property type="match status" value="1"/>
</dbReference>
<dbReference type="SMART" id="SM00631">
    <property type="entry name" value="Zn_pept"/>
    <property type="match status" value="1"/>
</dbReference>
<reference evidence="21" key="3">
    <citation type="submission" date="2025-09" db="UniProtKB">
        <authorList>
            <consortium name="Ensembl"/>
        </authorList>
    </citation>
    <scope>IDENTIFICATION</scope>
</reference>
<evidence type="ECO:0000256" key="18">
    <source>
        <dbReference type="ARBA" id="ARBA00043107"/>
    </source>
</evidence>
<dbReference type="Proteomes" id="UP000008672">
    <property type="component" value="Unassembled WGS sequence"/>
</dbReference>
<evidence type="ECO:0000256" key="6">
    <source>
        <dbReference type="ARBA" id="ARBA00022490"/>
    </source>
</evidence>
<evidence type="ECO:0000256" key="12">
    <source>
        <dbReference type="ARBA" id="ARBA00023049"/>
    </source>
</evidence>
<comment type="cofactor">
    <cofactor evidence="1">
        <name>Zn(2+)</name>
        <dbReference type="ChEBI" id="CHEBI:29105"/>
    </cofactor>
</comment>
<keyword evidence="8" id="KW-0645">Protease</keyword>
<comment type="catalytic activity">
    <reaction evidence="15">
        <text>(L-glutamyl)(n+1)-gamma-L-glutamyl-L-glutamyl-[protein] + H2O = (L-glutamyl)(n)-gamma-L-glutamyl-L-glutamyl-[protein] + L-glutamate</text>
        <dbReference type="Rhea" id="RHEA:60004"/>
        <dbReference type="Rhea" id="RHEA-COMP:15519"/>
        <dbReference type="Rhea" id="RHEA-COMP:15675"/>
        <dbReference type="ChEBI" id="CHEBI:15377"/>
        <dbReference type="ChEBI" id="CHEBI:29985"/>
        <dbReference type="ChEBI" id="CHEBI:143623"/>
    </reaction>
    <physiologicalReaction direction="left-to-right" evidence="15">
        <dbReference type="Rhea" id="RHEA:60005"/>
    </physiologicalReaction>
</comment>
<dbReference type="GO" id="GO:0004181">
    <property type="term" value="F:metallocarboxypeptidase activity"/>
    <property type="evidence" value="ECO:0007669"/>
    <property type="project" value="InterPro"/>
</dbReference>
<dbReference type="PANTHER" id="PTHR12756:SF41">
    <property type="entry name" value="CYTOSOLIC CARBOXYPEPTIDASE 2"/>
    <property type="match status" value="1"/>
</dbReference>
<evidence type="ECO:0000256" key="11">
    <source>
        <dbReference type="ARBA" id="ARBA00022833"/>
    </source>
</evidence>
<dbReference type="GO" id="GO:0006508">
    <property type="term" value="P:proteolysis"/>
    <property type="evidence" value="ECO:0007669"/>
    <property type="project" value="UniProtKB-KW"/>
</dbReference>
<dbReference type="AlphaFoldDB" id="H3BID3"/>
<evidence type="ECO:0000256" key="2">
    <source>
        <dbReference type="ARBA" id="ARBA00004114"/>
    </source>
</evidence>
<evidence type="ECO:0000256" key="13">
    <source>
        <dbReference type="ARBA" id="ARBA00023212"/>
    </source>
</evidence>
<dbReference type="EMBL" id="AFYH01005580">
    <property type="status" value="NOT_ANNOTATED_CDS"/>
    <property type="molecule type" value="Genomic_DNA"/>
</dbReference>
<keyword evidence="9" id="KW-0479">Metal-binding</keyword>
<dbReference type="HOGENOM" id="CLU_007523_5_0_1"/>
<reference evidence="22" key="1">
    <citation type="submission" date="2011-08" db="EMBL/GenBank/DDBJ databases">
        <title>The draft genome of Latimeria chalumnae.</title>
        <authorList>
            <person name="Di Palma F."/>
            <person name="Alfoldi J."/>
            <person name="Johnson J."/>
            <person name="Berlin A."/>
            <person name="Gnerre S."/>
            <person name="Jaffe D."/>
            <person name="MacCallum I."/>
            <person name="Young S."/>
            <person name="Walker B.J."/>
            <person name="Lander E."/>
            <person name="Lindblad-Toh K."/>
        </authorList>
    </citation>
    <scope>NUCLEOTIDE SEQUENCE [LARGE SCALE GENOMIC DNA]</scope>
    <source>
        <strain evidence="22">Wild caught</strain>
    </source>
</reference>
<protein>
    <recommendedName>
        <fullName evidence="16">Cytosolic carboxypeptidase 2</fullName>
    </recommendedName>
    <alternativeName>
        <fullName evidence="18">ATP/GTP-binding protein-like 2</fullName>
    </alternativeName>
    <alternativeName>
        <fullName evidence="17">Protein deglutamylase CCP2</fullName>
    </alternativeName>
</protein>
<keyword evidence="11" id="KW-0862">Zinc</keyword>
<dbReference type="Pfam" id="PF00246">
    <property type="entry name" value="Peptidase_M14"/>
    <property type="match status" value="1"/>
</dbReference>
<feature type="active site" description="Proton donor/acceptor" evidence="19">
    <location>
        <position position="594"/>
    </location>
</feature>
<evidence type="ECO:0000256" key="10">
    <source>
        <dbReference type="ARBA" id="ARBA00022801"/>
    </source>
</evidence>
<dbReference type="InParanoid" id="H3BID3"/>
<keyword evidence="14" id="KW-0966">Cell projection</keyword>
<dbReference type="Ensembl" id="ENSLACT00000021795.1">
    <property type="protein sequence ID" value="ENSLACP00000021654.1"/>
    <property type="gene ID" value="ENSLACG00000019026.1"/>
</dbReference>
<evidence type="ECO:0000256" key="1">
    <source>
        <dbReference type="ARBA" id="ARBA00001947"/>
    </source>
</evidence>
<dbReference type="OMA" id="KGRMQVL"/>